<sequence length="295" mass="32129">MEMLRTHAPWMTEAETQAHAQAQAAEVIKSLKAQKQLGEVVPPIMIPLPPPPSTNAASTVETPSLPQQSLAAVVTARQPESAIQPPAPIAERALADQEVTPPIPLPKTVEMQPAPAIALTEPAKSEDQSTLAGTYVIEDGSYSITIEEESGNVVVVEPNKRSIYERQGDGSYQFYNSNTGSTFSLRFLDKRTVEADRVPSEGTPSILKRVDTPAANRALEMNETYAAVARRYSEMAQTDPSNAQAWTMCSAVAFKRSLSDGEDFSRYAMQMSETLKVILEDTGNPCSDAIPNEYW</sequence>
<dbReference type="AlphaFoldDB" id="A0A5J6QRH6"/>
<accession>A0A5J6QRH6</accession>
<name>A0A5J6QRH6_9GAMM</name>
<dbReference type="RefSeq" id="WP_151135559.1">
    <property type="nucleotide sequence ID" value="NZ_CP043311.1"/>
</dbReference>
<proteinExistence type="predicted"/>
<evidence type="ECO:0000313" key="2">
    <source>
        <dbReference type="Proteomes" id="UP000327179"/>
    </source>
</evidence>
<evidence type="ECO:0000313" key="1">
    <source>
        <dbReference type="EMBL" id="QEY64175.1"/>
    </source>
</evidence>
<organism evidence="1 2">
    <name type="scientific">Metapseudomonas lalkuanensis</name>
    <dbReference type="NCBI Taxonomy" id="2604832"/>
    <lineage>
        <taxon>Bacteria</taxon>
        <taxon>Pseudomonadati</taxon>
        <taxon>Pseudomonadota</taxon>
        <taxon>Gammaproteobacteria</taxon>
        <taxon>Pseudomonadales</taxon>
        <taxon>Pseudomonadaceae</taxon>
        <taxon>Metapseudomonas</taxon>
    </lineage>
</organism>
<dbReference type="Proteomes" id="UP000327179">
    <property type="component" value="Chromosome"/>
</dbReference>
<reference evidence="1 2" key="1">
    <citation type="submission" date="2019-08" db="EMBL/GenBank/DDBJ databases">
        <title>Whole-genome Sequencing of e-waste polymer degrading bacterium Pseudomonas sp. strain PE08.</title>
        <authorList>
            <person name="Kirdat K."/>
            <person name="Debbarma P."/>
            <person name="Narawade N."/>
            <person name="Suyal D."/>
            <person name="Thorat V."/>
            <person name="Shouche Y."/>
            <person name="Goel R."/>
            <person name="Yadav A."/>
        </authorList>
    </citation>
    <scope>NUCLEOTIDE SEQUENCE [LARGE SCALE GENOMIC DNA]</scope>
    <source>
        <strain evidence="1 2">PE08</strain>
    </source>
</reference>
<gene>
    <name evidence="1" type="ORF">FXN65_19705</name>
</gene>
<keyword evidence="2" id="KW-1185">Reference proteome</keyword>
<protein>
    <submittedName>
        <fullName evidence="1">Uncharacterized protein</fullName>
    </submittedName>
</protein>
<dbReference type="KEGG" id="plal:FXN65_19705"/>
<dbReference type="EMBL" id="CP043311">
    <property type="protein sequence ID" value="QEY64175.1"/>
    <property type="molecule type" value="Genomic_DNA"/>
</dbReference>